<evidence type="ECO:0000256" key="7">
    <source>
        <dbReference type="ARBA" id="ARBA00023136"/>
    </source>
</evidence>
<dbReference type="InterPro" id="IPR050133">
    <property type="entry name" value="NqrDE/RnfAE_oxidrdctase"/>
</dbReference>
<comment type="subunit">
    <text evidence="8">The complex is composed of six subunits: RnfA, RnfB, RnfC, RnfD, RnfE and RnfG.</text>
</comment>
<gene>
    <name evidence="9" type="primary">rnfA_3</name>
    <name evidence="8" type="synonym">rnfA</name>
    <name evidence="9" type="ORF">BerOc1_03449</name>
</gene>
<keyword evidence="6 8" id="KW-1133">Transmembrane helix</keyword>
<evidence type="ECO:0000313" key="9">
    <source>
        <dbReference type="EMBL" id="OIQ51496.1"/>
    </source>
</evidence>
<dbReference type="Proteomes" id="UP000181901">
    <property type="component" value="Unassembled WGS sequence"/>
</dbReference>
<feature type="transmembrane region" description="Helical" evidence="8">
    <location>
        <begin position="36"/>
        <end position="56"/>
    </location>
</feature>
<dbReference type="PANTHER" id="PTHR30335:SF0">
    <property type="entry name" value="ION-TRANSLOCATING OXIDOREDUCTASE COMPLEX SUBUNIT A"/>
    <property type="match status" value="1"/>
</dbReference>
<evidence type="ECO:0000256" key="4">
    <source>
        <dbReference type="ARBA" id="ARBA00022967"/>
    </source>
</evidence>
<comment type="subcellular location">
    <subcellularLocation>
        <location evidence="8">Cell membrane</location>
        <topology evidence="8">Multi-pass membrane protein</topology>
    </subcellularLocation>
    <subcellularLocation>
        <location evidence="1">Endomembrane system</location>
        <topology evidence="1">Multi-pass membrane protein</topology>
    </subcellularLocation>
</comment>
<dbReference type="HAMAP" id="MF_00459">
    <property type="entry name" value="RsxA_RnfA"/>
    <property type="match status" value="1"/>
</dbReference>
<dbReference type="OrthoDB" id="9803631at2"/>
<reference evidence="9 10" key="1">
    <citation type="submission" date="2015-09" db="EMBL/GenBank/DDBJ databases">
        <title>Genome of Desulfovibrio dechloracetivorans BerOc1, a mercury methylating strain isolated from highly hydrocarbons and metals contaminated coastal sediments.</title>
        <authorList>
            <person name="Goni Urriza M."/>
            <person name="Gassie C."/>
            <person name="Bouchez O."/>
            <person name="Klopp C."/>
            <person name="Ranchou-Peyruse A."/>
            <person name="Remy G."/>
        </authorList>
    </citation>
    <scope>NUCLEOTIDE SEQUENCE [LARGE SCALE GENOMIC DNA]</scope>
    <source>
        <strain evidence="9 10">BerOc1</strain>
    </source>
</reference>
<dbReference type="Pfam" id="PF02508">
    <property type="entry name" value="Rnf-Nqr"/>
    <property type="match status" value="1"/>
</dbReference>
<comment type="similarity">
    <text evidence="8">Belongs to the NqrDE/RnfAE family.</text>
</comment>
<evidence type="ECO:0000256" key="3">
    <source>
        <dbReference type="ARBA" id="ARBA00022692"/>
    </source>
</evidence>
<dbReference type="GO" id="GO:0012505">
    <property type="term" value="C:endomembrane system"/>
    <property type="evidence" value="ECO:0007669"/>
    <property type="project" value="UniProtKB-SubCell"/>
</dbReference>
<feature type="transmembrane region" description="Helical" evidence="8">
    <location>
        <begin position="165"/>
        <end position="186"/>
    </location>
</feature>
<dbReference type="GO" id="GO:0022900">
    <property type="term" value="P:electron transport chain"/>
    <property type="evidence" value="ECO:0007669"/>
    <property type="project" value="UniProtKB-UniRule"/>
</dbReference>
<organism evidence="9 10">
    <name type="scientific">Pseudodesulfovibrio hydrargyri</name>
    <dbReference type="NCBI Taxonomy" id="2125990"/>
    <lineage>
        <taxon>Bacteria</taxon>
        <taxon>Pseudomonadati</taxon>
        <taxon>Thermodesulfobacteriota</taxon>
        <taxon>Desulfovibrionia</taxon>
        <taxon>Desulfovibrionales</taxon>
        <taxon>Desulfovibrionaceae</taxon>
    </lineage>
</organism>
<dbReference type="AlphaFoldDB" id="A0A1J5N9K6"/>
<dbReference type="PIRSF" id="PIRSF006102">
    <property type="entry name" value="NQR_DE"/>
    <property type="match status" value="1"/>
</dbReference>
<dbReference type="InterPro" id="IPR003667">
    <property type="entry name" value="NqrDE/RnfAE"/>
</dbReference>
<keyword evidence="4 8" id="KW-1278">Translocase</keyword>
<sequence length="191" mass="20671">MDYFMLFVSAIFINNIVLVQYLGTCPFMGTSKSTDVAIGMGAAVIFVMLMATAFTWPLQHYVLTPYGIGYLQTIVFILVIASLVQFVELFLKKVIPPLHASLGLFLPLITTNCAVMGVAIMVQRSNYSFVKAMAFSLASGIGFLIALVIISSIRERLDVSPVPTVFRGIPVALITAGVMSLVFLAFQGMAA</sequence>
<dbReference type="GO" id="GO:0005886">
    <property type="term" value="C:plasma membrane"/>
    <property type="evidence" value="ECO:0007669"/>
    <property type="project" value="UniProtKB-SubCell"/>
</dbReference>
<comment type="function">
    <text evidence="8">Part of a membrane-bound complex that couples electron transfer with translocation of ions across the membrane.</text>
</comment>
<proteinExistence type="inferred from homology"/>
<feature type="transmembrane region" description="Helical" evidence="8">
    <location>
        <begin position="134"/>
        <end position="153"/>
    </location>
</feature>
<evidence type="ECO:0000256" key="1">
    <source>
        <dbReference type="ARBA" id="ARBA00004127"/>
    </source>
</evidence>
<evidence type="ECO:0000256" key="6">
    <source>
        <dbReference type="ARBA" id="ARBA00022989"/>
    </source>
</evidence>
<keyword evidence="5 8" id="KW-0249">Electron transport</keyword>
<name>A0A1J5N9K6_9BACT</name>
<dbReference type="EC" id="7.-.-.-" evidence="8"/>
<keyword evidence="2 8" id="KW-0813">Transport</keyword>
<keyword evidence="7 8" id="KW-0472">Membrane</keyword>
<feature type="transmembrane region" description="Helical" evidence="8">
    <location>
        <begin position="6"/>
        <end position="24"/>
    </location>
</feature>
<dbReference type="PANTHER" id="PTHR30335">
    <property type="entry name" value="INTEGRAL MEMBRANE PROTEIN OF SOXR-REDUCING COMPLEX"/>
    <property type="match status" value="1"/>
</dbReference>
<comment type="caution">
    <text evidence="9">The sequence shown here is derived from an EMBL/GenBank/DDBJ whole genome shotgun (WGS) entry which is preliminary data.</text>
</comment>
<keyword evidence="8" id="KW-1003">Cell membrane</keyword>
<dbReference type="EMBL" id="LKAQ01000004">
    <property type="protein sequence ID" value="OIQ51496.1"/>
    <property type="molecule type" value="Genomic_DNA"/>
</dbReference>
<evidence type="ECO:0000256" key="2">
    <source>
        <dbReference type="ARBA" id="ARBA00022448"/>
    </source>
</evidence>
<dbReference type="RefSeq" id="WP_071546975.1">
    <property type="nucleotide sequence ID" value="NZ_LKAQ01000004.1"/>
</dbReference>
<feature type="transmembrane region" description="Helical" evidence="8">
    <location>
        <begin position="68"/>
        <end position="91"/>
    </location>
</feature>
<feature type="transmembrane region" description="Helical" evidence="8">
    <location>
        <begin position="103"/>
        <end position="122"/>
    </location>
</feature>
<dbReference type="NCBIfam" id="TIGR01943">
    <property type="entry name" value="rnfA"/>
    <property type="match status" value="1"/>
</dbReference>
<keyword evidence="3 8" id="KW-0812">Transmembrane</keyword>
<dbReference type="InterPro" id="IPR011293">
    <property type="entry name" value="Ion_transpt_RnfA/RsxA"/>
</dbReference>
<accession>A0A1J5N9K6</accession>
<evidence type="ECO:0000256" key="5">
    <source>
        <dbReference type="ARBA" id="ARBA00022982"/>
    </source>
</evidence>
<evidence type="ECO:0000256" key="8">
    <source>
        <dbReference type="HAMAP-Rule" id="MF_00459"/>
    </source>
</evidence>
<protein>
    <recommendedName>
        <fullName evidence="8">Ion-translocating oxidoreductase complex subunit A</fullName>
        <ecNumber evidence="8">7.-.-.-</ecNumber>
    </recommendedName>
    <alternativeName>
        <fullName evidence="8">Rnf electron transport complex subunit A</fullName>
    </alternativeName>
</protein>
<keyword evidence="10" id="KW-1185">Reference proteome</keyword>
<evidence type="ECO:0000313" key="10">
    <source>
        <dbReference type="Proteomes" id="UP000181901"/>
    </source>
</evidence>